<dbReference type="AlphaFoldDB" id="A0A9P6SR42"/>
<name>A0A9P6SR42_9FUNG</name>
<sequence length="175" mass="20586">MFLHQMMEADLRKLLRMQSHRRAHANWTNSHRAARCFLFFRKDIDWLATHNVIHDKIPMATWTTFFKNSHARTFNIKRAHDMLPTLSSMYARYPDLYSSDGCLCCDSNTPEHNEHLWRCSASWSTRRAIWDKAIQDINNVGANIVRDLKSEHPDDDKLTWTNSPSAPLEMILETQ</sequence>
<comment type="caution">
    <text evidence="1">The sequence shown here is derived from an EMBL/GenBank/DDBJ whole genome shotgun (WGS) entry which is preliminary data.</text>
</comment>
<dbReference type="Proteomes" id="UP000703661">
    <property type="component" value="Unassembled WGS sequence"/>
</dbReference>
<evidence type="ECO:0008006" key="3">
    <source>
        <dbReference type="Google" id="ProtNLM"/>
    </source>
</evidence>
<accession>A0A9P6SR42</accession>
<evidence type="ECO:0000313" key="1">
    <source>
        <dbReference type="EMBL" id="KAF9992484.1"/>
    </source>
</evidence>
<feature type="non-terminal residue" evidence="1">
    <location>
        <position position="175"/>
    </location>
</feature>
<gene>
    <name evidence="1" type="ORF">BGZ80_008535</name>
</gene>
<evidence type="ECO:0000313" key="2">
    <source>
        <dbReference type="Proteomes" id="UP000703661"/>
    </source>
</evidence>
<proteinExistence type="predicted"/>
<keyword evidence="2" id="KW-1185">Reference proteome</keyword>
<protein>
    <recommendedName>
        <fullName evidence="3">Reverse transcriptase</fullName>
    </recommendedName>
</protein>
<dbReference type="EMBL" id="JAAAID010004652">
    <property type="protein sequence ID" value="KAF9992484.1"/>
    <property type="molecule type" value="Genomic_DNA"/>
</dbReference>
<organism evidence="1 2">
    <name type="scientific">Entomortierella chlamydospora</name>
    <dbReference type="NCBI Taxonomy" id="101097"/>
    <lineage>
        <taxon>Eukaryota</taxon>
        <taxon>Fungi</taxon>
        <taxon>Fungi incertae sedis</taxon>
        <taxon>Mucoromycota</taxon>
        <taxon>Mortierellomycotina</taxon>
        <taxon>Mortierellomycetes</taxon>
        <taxon>Mortierellales</taxon>
        <taxon>Mortierellaceae</taxon>
        <taxon>Entomortierella</taxon>
    </lineage>
</organism>
<reference evidence="1" key="1">
    <citation type="journal article" date="2020" name="Fungal Divers.">
        <title>Resolving the Mortierellaceae phylogeny through synthesis of multi-gene phylogenetics and phylogenomics.</title>
        <authorList>
            <person name="Vandepol N."/>
            <person name="Liber J."/>
            <person name="Desiro A."/>
            <person name="Na H."/>
            <person name="Kennedy M."/>
            <person name="Barry K."/>
            <person name="Grigoriev I.V."/>
            <person name="Miller A.N."/>
            <person name="O'Donnell K."/>
            <person name="Stajich J.E."/>
            <person name="Bonito G."/>
        </authorList>
    </citation>
    <scope>NUCLEOTIDE SEQUENCE</scope>
    <source>
        <strain evidence="1">NRRL 2769</strain>
    </source>
</reference>